<evidence type="ECO:0000256" key="10">
    <source>
        <dbReference type="SAM" id="MobiDB-lite"/>
    </source>
</evidence>
<evidence type="ECO:0000256" key="6">
    <source>
        <dbReference type="ARBA" id="ARBA00023125"/>
    </source>
</evidence>
<evidence type="ECO:0000256" key="4">
    <source>
        <dbReference type="ARBA" id="ARBA00022806"/>
    </source>
</evidence>
<feature type="compositionally biased region" description="Basic and acidic residues" evidence="10">
    <location>
        <begin position="754"/>
        <end position="763"/>
    </location>
</feature>
<dbReference type="Pfam" id="PF21530">
    <property type="entry name" value="Pif1_2B_dom"/>
    <property type="match status" value="1"/>
</dbReference>
<dbReference type="Gene3D" id="3.40.50.300">
    <property type="entry name" value="P-loop containing nucleotide triphosphate hydrolases"/>
    <property type="match status" value="2"/>
</dbReference>
<dbReference type="CDD" id="cd18809">
    <property type="entry name" value="SF1_C_RecD"/>
    <property type="match status" value="1"/>
</dbReference>
<keyword evidence="1 9" id="KW-0547">Nucleotide-binding</keyword>
<dbReference type="PANTHER" id="PTHR47642">
    <property type="entry name" value="ATP-DEPENDENT DNA HELICASE"/>
    <property type="match status" value="1"/>
</dbReference>
<keyword evidence="9" id="KW-0233">DNA recombination</keyword>
<dbReference type="InterPro" id="IPR010285">
    <property type="entry name" value="DNA_helicase_pif1-like_DEAD"/>
</dbReference>
<dbReference type="InterPro" id="IPR003593">
    <property type="entry name" value="AAA+_ATPase"/>
</dbReference>
<keyword evidence="5 9" id="KW-0067">ATP-binding</keyword>
<evidence type="ECO:0000313" key="12">
    <source>
        <dbReference type="EMBL" id="KAF6841821.1"/>
    </source>
</evidence>
<comment type="catalytic activity">
    <reaction evidence="9">
        <text>ATP + H2O = ADP + phosphate + H(+)</text>
        <dbReference type="Rhea" id="RHEA:13065"/>
        <dbReference type="ChEBI" id="CHEBI:15377"/>
        <dbReference type="ChEBI" id="CHEBI:15378"/>
        <dbReference type="ChEBI" id="CHEBI:30616"/>
        <dbReference type="ChEBI" id="CHEBI:43474"/>
        <dbReference type="ChEBI" id="CHEBI:456216"/>
        <dbReference type="EC" id="5.6.2.3"/>
    </reaction>
</comment>
<sequence length="763" mass="85029">MARTHNRQGSGSFAAPPAKRARTGGGGNAAPSQREKDEVAKAMTKRFLAEHKNDKLPKSWKPYYIVVKGDKPGIYRYWFKQDAIRAGVAEHEADAVAADPQTKRSKGALYKKVQRFEQIDDAVLELEKRRDPNDRAIGSVSSAASASSSSVAPLNRPFAVASASSFNPAPPLVPVSRPAHAPVAVPPALELPEAGEDFIPLEDDDESDAVDVEKERPRGPPLCPEQQEAMDLVMEGHNIFITGSGGCGKSVLVKAFYDRFREMGKTVYLLAPTGQAVVNIGGRTTYNYAGWGIDYLRKSPEKLTGMSYKTHIRKQIRNTDALIIDEISMVENEFFTRLSKTMSMIREDRSPFGGVQMIVVGDFCQLPPVCPFDYCTQSGCGKKTEEERVNGVVYAHVCKTNKRPTPGHPIRLDRDKWAFKSTEWKRCRFETVNLTTIHRQQDEKFIRVLQKCRRGEELQDADCHLLLNHPAEVGGGVCLFGTNRDVDNYNEMKLERMSSQEVRYEAWDFFQKSSELVDLEELRQERYAINKASPPTTSIENSPSTESHRYSELLRMKVGMPVMLLANVDLEIGLCNGSQGTVCGFVPSSQFEGPNRPQRSNYDGDEASFRVAMCRYKGIRNFQVDQLPEVKFANGLTRVVGPDCTVVEVGSAHPYSLESRTQIPLAPAWALSIHKSQGVTLDRVTVDLKMTFAKGQAYVALSRARSLQGLKIENNISLSKLRSSFELDEDVRRFMMKIGALGDGTEEESDSDSDECRELALND</sequence>
<comment type="cofactor">
    <cofactor evidence="9">
        <name>Mg(2+)</name>
        <dbReference type="ChEBI" id="CHEBI:18420"/>
    </cofactor>
</comment>
<evidence type="ECO:0000259" key="11">
    <source>
        <dbReference type="SMART" id="SM00382"/>
    </source>
</evidence>
<comment type="caution">
    <text evidence="12">The sequence shown here is derived from an EMBL/GenBank/DDBJ whole genome shotgun (WGS) entry which is preliminary data.</text>
</comment>
<dbReference type="GO" id="GO:0000723">
    <property type="term" value="P:telomere maintenance"/>
    <property type="evidence" value="ECO:0007669"/>
    <property type="project" value="InterPro"/>
</dbReference>
<protein>
    <recommendedName>
        <fullName evidence="9">ATP-dependent DNA helicase</fullName>
        <ecNumber evidence="9">5.6.2.3</ecNumber>
    </recommendedName>
</protein>
<keyword evidence="6" id="KW-0238">DNA-binding</keyword>
<dbReference type="InterPro" id="IPR027417">
    <property type="entry name" value="P-loop_NTPase"/>
</dbReference>
<dbReference type="SMART" id="SM00382">
    <property type="entry name" value="AAA"/>
    <property type="match status" value="1"/>
</dbReference>
<dbReference type="GO" id="GO:0006281">
    <property type="term" value="P:DNA repair"/>
    <property type="evidence" value="ECO:0007669"/>
    <property type="project" value="UniProtKB-KW"/>
</dbReference>
<evidence type="ECO:0000256" key="1">
    <source>
        <dbReference type="ARBA" id="ARBA00022741"/>
    </source>
</evidence>
<dbReference type="OrthoDB" id="4843740at2759"/>
<organism evidence="12 13">
    <name type="scientific">Colletotrichum musicola</name>
    <dbReference type="NCBI Taxonomy" id="2175873"/>
    <lineage>
        <taxon>Eukaryota</taxon>
        <taxon>Fungi</taxon>
        <taxon>Dikarya</taxon>
        <taxon>Ascomycota</taxon>
        <taxon>Pezizomycotina</taxon>
        <taxon>Sordariomycetes</taxon>
        <taxon>Hypocreomycetidae</taxon>
        <taxon>Glomerellales</taxon>
        <taxon>Glomerellaceae</taxon>
        <taxon>Colletotrichum</taxon>
        <taxon>Colletotrichum orchidearum species complex</taxon>
    </lineage>
</organism>
<dbReference type="Gene3D" id="3.40.970.10">
    <property type="entry name" value="Ribonuclease H1, N-terminal domain"/>
    <property type="match status" value="1"/>
</dbReference>
<evidence type="ECO:0000256" key="3">
    <source>
        <dbReference type="ARBA" id="ARBA00022801"/>
    </source>
</evidence>
<accession>A0A8H6U6C9</accession>
<evidence type="ECO:0000256" key="2">
    <source>
        <dbReference type="ARBA" id="ARBA00022763"/>
    </source>
</evidence>
<dbReference type="GO" id="GO:0016787">
    <property type="term" value="F:hydrolase activity"/>
    <property type="evidence" value="ECO:0007669"/>
    <property type="project" value="UniProtKB-KW"/>
</dbReference>
<dbReference type="GO" id="GO:0006310">
    <property type="term" value="P:DNA recombination"/>
    <property type="evidence" value="ECO:0007669"/>
    <property type="project" value="UniProtKB-KW"/>
</dbReference>
<evidence type="ECO:0000256" key="8">
    <source>
        <dbReference type="ARBA" id="ARBA00023235"/>
    </source>
</evidence>
<dbReference type="GO" id="GO:0043139">
    <property type="term" value="F:5'-3' DNA helicase activity"/>
    <property type="evidence" value="ECO:0007669"/>
    <property type="project" value="UniProtKB-EC"/>
</dbReference>
<dbReference type="InterPro" id="IPR049163">
    <property type="entry name" value="Pif1-like_2B_dom"/>
</dbReference>
<name>A0A8H6U6C9_9PEZI</name>
<dbReference type="GO" id="GO:0005524">
    <property type="term" value="F:ATP binding"/>
    <property type="evidence" value="ECO:0007669"/>
    <property type="project" value="UniProtKB-KW"/>
</dbReference>
<feature type="compositionally biased region" description="Acidic residues" evidence="10">
    <location>
        <begin position="744"/>
        <end position="753"/>
    </location>
</feature>
<dbReference type="EMBL" id="WIGM01000083">
    <property type="protein sequence ID" value="KAF6841821.1"/>
    <property type="molecule type" value="Genomic_DNA"/>
</dbReference>
<comment type="similarity">
    <text evidence="9">Belongs to the helicase family.</text>
</comment>
<evidence type="ECO:0000256" key="5">
    <source>
        <dbReference type="ARBA" id="ARBA00022840"/>
    </source>
</evidence>
<keyword evidence="2 9" id="KW-0227">DNA damage</keyword>
<dbReference type="PANTHER" id="PTHR47642:SF5">
    <property type="entry name" value="ATP-DEPENDENT DNA HELICASE"/>
    <property type="match status" value="1"/>
</dbReference>
<dbReference type="Proteomes" id="UP000639643">
    <property type="component" value="Unassembled WGS sequence"/>
</dbReference>
<dbReference type="InterPro" id="IPR037056">
    <property type="entry name" value="RNase_H1_N_sf"/>
</dbReference>
<evidence type="ECO:0000256" key="9">
    <source>
        <dbReference type="RuleBase" id="RU363044"/>
    </source>
</evidence>
<dbReference type="InterPro" id="IPR051055">
    <property type="entry name" value="PIF1_helicase"/>
</dbReference>
<keyword evidence="4 9" id="KW-0347">Helicase</keyword>
<keyword evidence="7 9" id="KW-0234">DNA repair</keyword>
<feature type="domain" description="AAA+ ATPase" evidence="11">
    <location>
        <begin position="235"/>
        <end position="362"/>
    </location>
</feature>
<keyword evidence="8" id="KW-0413">Isomerase</keyword>
<dbReference type="SUPFAM" id="SSF52540">
    <property type="entry name" value="P-loop containing nucleoside triphosphate hydrolases"/>
    <property type="match status" value="2"/>
</dbReference>
<dbReference type="EC" id="5.6.2.3" evidence="9"/>
<feature type="region of interest" description="Disordered" evidence="10">
    <location>
        <begin position="1"/>
        <end position="40"/>
    </location>
</feature>
<keyword evidence="3 9" id="KW-0378">Hydrolase</keyword>
<evidence type="ECO:0000256" key="7">
    <source>
        <dbReference type="ARBA" id="ARBA00023204"/>
    </source>
</evidence>
<keyword evidence="13" id="KW-1185">Reference proteome</keyword>
<dbReference type="Pfam" id="PF05970">
    <property type="entry name" value="PIF1"/>
    <property type="match status" value="1"/>
</dbReference>
<reference evidence="12" key="1">
    <citation type="journal article" date="2020" name="Phytopathology">
        <title>Genome Sequence Resources of Colletotrichum truncatum, C. plurivorum, C. musicola, and C. sojae: Four Species Pathogenic to Soybean (Glycine max).</title>
        <authorList>
            <person name="Rogerio F."/>
            <person name="Boufleur T.R."/>
            <person name="Ciampi-Guillardi M."/>
            <person name="Sukno S.A."/>
            <person name="Thon M.R."/>
            <person name="Massola Junior N.S."/>
            <person name="Baroncelli R."/>
        </authorList>
    </citation>
    <scope>NUCLEOTIDE SEQUENCE</scope>
    <source>
        <strain evidence="12">LFN0074</strain>
    </source>
</reference>
<feature type="region of interest" description="Disordered" evidence="10">
    <location>
        <begin position="742"/>
        <end position="763"/>
    </location>
</feature>
<dbReference type="AlphaFoldDB" id="A0A8H6U6C9"/>
<gene>
    <name evidence="12" type="ORF">CMUS01_03424</name>
</gene>
<evidence type="ECO:0000313" key="13">
    <source>
        <dbReference type="Proteomes" id="UP000639643"/>
    </source>
</evidence>
<proteinExistence type="inferred from homology"/>